<dbReference type="InterPro" id="IPR045004">
    <property type="entry name" value="ECH_dom"/>
</dbReference>
<accession>A0A1V2H213</accession>
<keyword evidence="3" id="KW-0378">Hydrolase</keyword>
<organism evidence="5 6">
    <name type="scientific">Teichococcus deserti</name>
    <dbReference type="NCBI Taxonomy" id="1817963"/>
    <lineage>
        <taxon>Bacteria</taxon>
        <taxon>Pseudomonadati</taxon>
        <taxon>Pseudomonadota</taxon>
        <taxon>Alphaproteobacteria</taxon>
        <taxon>Acetobacterales</taxon>
        <taxon>Roseomonadaceae</taxon>
        <taxon>Roseomonas</taxon>
    </lineage>
</organism>
<evidence type="ECO:0000313" key="6">
    <source>
        <dbReference type="Proteomes" id="UP000188879"/>
    </source>
</evidence>
<sequence>MTDADASLIATREAATGRLLMNRPRALNALDLPMIDGFAAAIAAWRDDPGIRLVLLEGAGDRAFCAGGDVRQVRQQVLDGDRAAVDAFFSREYAVNGGIAAFPQPWVSLIDGICMGGGLGVSVHGSHRIVTEHALLAMPETAIALFPDVGTSYVLPRLPGGLGRWIALTGARLKGAEAVEAGLATHYVPREKLPALRQALLAHGDARIIDDFAEAVPPGRIASLRPAIDRCFAHDERAAIERALEAEATDWAAEQLAILRRVSPTSVAVTLELLKRGASLDLPGCLEQELVLTRTVTQHPDFAEGVRAVLVDKDQSPKWQPVASMKEMFED</sequence>
<dbReference type="GO" id="GO:0006574">
    <property type="term" value="P:L-valine catabolic process"/>
    <property type="evidence" value="ECO:0007669"/>
    <property type="project" value="TreeGrafter"/>
</dbReference>
<dbReference type="Pfam" id="PF16113">
    <property type="entry name" value="ECH_2"/>
    <property type="match status" value="1"/>
</dbReference>
<dbReference type="Gene3D" id="3.90.226.10">
    <property type="entry name" value="2-enoyl-CoA Hydratase, Chain A, domain 1"/>
    <property type="match status" value="1"/>
</dbReference>
<dbReference type="SUPFAM" id="SSF52096">
    <property type="entry name" value="ClpP/crotonase"/>
    <property type="match status" value="1"/>
</dbReference>
<dbReference type="PANTHER" id="PTHR43176:SF3">
    <property type="entry name" value="3-HYDROXYISOBUTYRYL-COA HYDROLASE, MITOCHONDRIAL"/>
    <property type="match status" value="1"/>
</dbReference>
<dbReference type="GO" id="GO:0003860">
    <property type="term" value="F:3-hydroxyisobutyryl-CoA hydrolase activity"/>
    <property type="evidence" value="ECO:0007669"/>
    <property type="project" value="UniProtKB-EC"/>
</dbReference>
<dbReference type="NCBIfam" id="NF004127">
    <property type="entry name" value="PRK05617.1"/>
    <property type="match status" value="1"/>
</dbReference>
<feature type="domain" description="Enoyl-CoA hydratase/isomerase" evidence="4">
    <location>
        <begin position="17"/>
        <end position="322"/>
    </location>
</feature>
<reference evidence="5 6" key="1">
    <citation type="submission" date="2016-10" db="EMBL/GenBank/DDBJ databases">
        <title>Draft Genome sequence of Roseomonas sp. strain M3.</title>
        <authorList>
            <person name="Subhash Y."/>
            <person name="Lee S."/>
        </authorList>
    </citation>
    <scope>NUCLEOTIDE SEQUENCE [LARGE SCALE GENOMIC DNA]</scope>
    <source>
        <strain evidence="5 6">M3</strain>
    </source>
</reference>
<proteinExistence type="predicted"/>
<dbReference type="Proteomes" id="UP000188879">
    <property type="component" value="Unassembled WGS sequence"/>
</dbReference>
<dbReference type="InterPro" id="IPR032259">
    <property type="entry name" value="HIBYL-CoA-H"/>
</dbReference>
<dbReference type="InterPro" id="IPR029045">
    <property type="entry name" value="ClpP/crotonase-like_dom_sf"/>
</dbReference>
<dbReference type="RefSeq" id="WP_076958538.1">
    <property type="nucleotide sequence ID" value="NZ_MLCO01000176.1"/>
</dbReference>
<evidence type="ECO:0000259" key="4">
    <source>
        <dbReference type="Pfam" id="PF16113"/>
    </source>
</evidence>
<keyword evidence="6" id="KW-1185">Reference proteome</keyword>
<comment type="caution">
    <text evidence="5">The sequence shown here is derived from an EMBL/GenBank/DDBJ whole genome shotgun (WGS) entry which is preliminary data.</text>
</comment>
<gene>
    <name evidence="5" type="ORF">BKE38_17120</name>
</gene>
<dbReference type="CDD" id="cd06558">
    <property type="entry name" value="crotonase-like"/>
    <property type="match status" value="1"/>
</dbReference>
<evidence type="ECO:0000313" key="5">
    <source>
        <dbReference type="EMBL" id="ONG50978.1"/>
    </source>
</evidence>
<comment type="catalytic activity">
    <reaction evidence="1">
        <text>3-hydroxy-2-methylpropanoyl-CoA + H2O = 3-hydroxy-2-methylpropanoate + CoA + H(+)</text>
        <dbReference type="Rhea" id="RHEA:20888"/>
        <dbReference type="ChEBI" id="CHEBI:11805"/>
        <dbReference type="ChEBI" id="CHEBI:15377"/>
        <dbReference type="ChEBI" id="CHEBI:15378"/>
        <dbReference type="ChEBI" id="CHEBI:57287"/>
        <dbReference type="ChEBI" id="CHEBI:57340"/>
        <dbReference type="EC" id="3.1.2.4"/>
    </reaction>
</comment>
<dbReference type="OrthoDB" id="9790967at2"/>
<evidence type="ECO:0000256" key="3">
    <source>
        <dbReference type="ARBA" id="ARBA00022801"/>
    </source>
</evidence>
<evidence type="ECO:0000256" key="1">
    <source>
        <dbReference type="ARBA" id="ARBA00001709"/>
    </source>
</evidence>
<dbReference type="EC" id="3.1.2.4" evidence="2"/>
<name>A0A1V2H213_9PROT</name>
<dbReference type="PANTHER" id="PTHR43176">
    <property type="entry name" value="3-HYDROXYISOBUTYRYL-COA HYDROLASE-RELATED"/>
    <property type="match status" value="1"/>
</dbReference>
<dbReference type="EMBL" id="MLCO01000176">
    <property type="protein sequence ID" value="ONG50978.1"/>
    <property type="molecule type" value="Genomic_DNA"/>
</dbReference>
<evidence type="ECO:0000256" key="2">
    <source>
        <dbReference type="ARBA" id="ARBA00011915"/>
    </source>
</evidence>
<dbReference type="AlphaFoldDB" id="A0A1V2H213"/>
<protein>
    <recommendedName>
        <fullName evidence="2">3-hydroxyisobutyryl-CoA hydrolase</fullName>
        <ecNumber evidence="2">3.1.2.4</ecNumber>
    </recommendedName>
</protein>